<dbReference type="EMBL" id="FYEK01000003">
    <property type="protein sequence ID" value="SNB52217.1"/>
    <property type="molecule type" value="Genomic_DNA"/>
</dbReference>
<evidence type="ECO:0000259" key="3">
    <source>
        <dbReference type="Pfam" id="PF02769"/>
    </source>
</evidence>
<dbReference type="InterPro" id="IPR036921">
    <property type="entry name" value="PurM-like_N_sf"/>
</dbReference>
<sequence>MRAESLSACPIPPLSYRTVLLGHGSGGRLMHELIEKVFRPLLLPPDMRVLNDAAVMTVDGLQLAFTTDAFVVDPIVFPGGDIGRLAVNGTINDLAVSGARPLFLSAAFILEEGLPIETLCQIVDSMRQAAAEAGVPIVTGDTKVVNRGKADKIFITTTGIGIVEYEGTLSADQARPGDVVLLNGPIAAHGIAVMLAREQIEFEQPIRSDTAPLHTLVAAMLRASPRIRCMRDATRGGLASALNEIAMSSRVGIQLDEARIPIQDEVKGACELLGLDPLHVANEGKLVAIVAREDAERVLEAMRAHPLGQEATVIGEVVEDPRHLVLLRTRVGGFRVVSMPAGEPLPRIC</sequence>
<feature type="domain" description="PurM-like N-terminal" evidence="2">
    <location>
        <begin position="51"/>
        <end position="163"/>
    </location>
</feature>
<dbReference type="Gene3D" id="3.30.1330.10">
    <property type="entry name" value="PurM-like, N-terminal domain"/>
    <property type="match status" value="1"/>
</dbReference>
<dbReference type="PANTHER" id="PTHR30303">
    <property type="entry name" value="HYDROGENASE ISOENZYMES FORMATION PROTEIN HYPE"/>
    <property type="match status" value="1"/>
</dbReference>
<dbReference type="SUPFAM" id="SSF55326">
    <property type="entry name" value="PurM N-terminal domain-like"/>
    <property type="match status" value="1"/>
</dbReference>
<protein>
    <submittedName>
        <fullName evidence="4">Hydrogenase expression/formation protein HypE</fullName>
    </submittedName>
</protein>
<name>A0A212PYR8_9CHLR</name>
<organism evidence="4 5">
    <name type="scientific">Thermoflexus hugenholtzii JAD2</name>
    <dbReference type="NCBI Taxonomy" id="877466"/>
    <lineage>
        <taxon>Bacteria</taxon>
        <taxon>Bacillati</taxon>
        <taxon>Chloroflexota</taxon>
        <taxon>Thermoflexia</taxon>
        <taxon>Thermoflexales</taxon>
        <taxon>Thermoflexaceae</taxon>
        <taxon>Thermoflexus</taxon>
    </lineage>
</organism>
<dbReference type="PANTHER" id="PTHR30303:SF0">
    <property type="entry name" value="CARBAMOYL DEHYDRATASE HYPE"/>
    <property type="match status" value="1"/>
</dbReference>
<dbReference type="CDD" id="cd02197">
    <property type="entry name" value="HypE"/>
    <property type="match status" value="1"/>
</dbReference>
<gene>
    <name evidence="4" type="ORF">SAMN02746019_00022730</name>
</gene>
<accession>A0A212PYR8</accession>
<evidence type="ECO:0000256" key="1">
    <source>
        <dbReference type="ARBA" id="ARBA00006243"/>
    </source>
</evidence>
<dbReference type="Pfam" id="PF00586">
    <property type="entry name" value="AIRS"/>
    <property type="match status" value="1"/>
</dbReference>
<dbReference type="GO" id="GO:0051604">
    <property type="term" value="P:protein maturation"/>
    <property type="evidence" value="ECO:0007669"/>
    <property type="project" value="TreeGrafter"/>
</dbReference>
<dbReference type="Gene3D" id="3.90.650.10">
    <property type="entry name" value="PurM-like C-terminal domain"/>
    <property type="match status" value="1"/>
</dbReference>
<dbReference type="NCBIfam" id="TIGR02124">
    <property type="entry name" value="hypE"/>
    <property type="match status" value="1"/>
</dbReference>
<evidence type="ECO:0000259" key="2">
    <source>
        <dbReference type="Pfam" id="PF00586"/>
    </source>
</evidence>
<dbReference type="InterPro" id="IPR010918">
    <property type="entry name" value="PurM-like_C_dom"/>
</dbReference>
<proteinExistence type="inferred from homology"/>
<comment type="similarity">
    <text evidence="1">Belongs to the HypE family.</text>
</comment>
<feature type="domain" description="PurM-like C-terminal" evidence="3">
    <location>
        <begin position="175"/>
        <end position="322"/>
    </location>
</feature>
<dbReference type="Proteomes" id="UP000197025">
    <property type="component" value="Unassembled WGS sequence"/>
</dbReference>
<dbReference type="InterPro" id="IPR036676">
    <property type="entry name" value="PurM-like_C_sf"/>
</dbReference>
<dbReference type="OrthoDB" id="9801934at2"/>
<reference evidence="5" key="1">
    <citation type="submission" date="2017-06" db="EMBL/GenBank/DDBJ databases">
        <authorList>
            <person name="Varghese N."/>
            <person name="Submissions S."/>
        </authorList>
    </citation>
    <scope>NUCLEOTIDE SEQUENCE [LARGE SCALE GENOMIC DNA]</scope>
    <source>
        <strain evidence="5">JAD2</strain>
    </source>
</reference>
<dbReference type="SUPFAM" id="SSF56042">
    <property type="entry name" value="PurM C-terminal domain-like"/>
    <property type="match status" value="1"/>
</dbReference>
<dbReference type="Pfam" id="PF02769">
    <property type="entry name" value="AIRS_C"/>
    <property type="match status" value="1"/>
</dbReference>
<dbReference type="InParanoid" id="A0A212PYR8"/>
<dbReference type="FunCoup" id="A0A212PYR8">
    <property type="interactions" value="402"/>
</dbReference>
<keyword evidence="5" id="KW-1185">Reference proteome</keyword>
<dbReference type="PIRSF" id="PIRSF005644">
    <property type="entry name" value="Hdrgns_mtr_HypE"/>
    <property type="match status" value="1"/>
</dbReference>
<dbReference type="InterPro" id="IPR011854">
    <property type="entry name" value="HypE"/>
</dbReference>
<dbReference type="InterPro" id="IPR016188">
    <property type="entry name" value="PurM-like_N"/>
</dbReference>
<evidence type="ECO:0000313" key="4">
    <source>
        <dbReference type="EMBL" id="SNB52217.1"/>
    </source>
</evidence>
<dbReference type="RefSeq" id="WP_088570048.1">
    <property type="nucleotide sequence ID" value="NZ_FYEK01000003.1"/>
</dbReference>
<evidence type="ECO:0000313" key="5">
    <source>
        <dbReference type="Proteomes" id="UP000197025"/>
    </source>
</evidence>
<dbReference type="AlphaFoldDB" id="A0A212PYR8"/>